<protein>
    <submittedName>
        <fullName evidence="1">Uncharacterized protein</fullName>
    </submittedName>
</protein>
<reference evidence="1" key="1">
    <citation type="submission" date="2022-01" db="EMBL/GenBank/DDBJ databases">
        <authorList>
            <person name="King R."/>
        </authorList>
    </citation>
    <scope>NUCLEOTIDE SEQUENCE</scope>
</reference>
<dbReference type="EMBL" id="OV725081">
    <property type="protein sequence ID" value="CAH1403055.1"/>
    <property type="molecule type" value="Genomic_DNA"/>
</dbReference>
<evidence type="ECO:0000313" key="1">
    <source>
        <dbReference type="EMBL" id="CAH1403055.1"/>
    </source>
</evidence>
<evidence type="ECO:0000313" key="2">
    <source>
        <dbReference type="Proteomes" id="UP001152798"/>
    </source>
</evidence>
<dbReference type="AlphaFoldDB" id="A0A9P0HJI2"/>
<name>A0A9P0HJI2_NEZVI</name>
<accession>A0A9P0HJI2</accession>
<organism evidence="1 2">
    <name type="scientific">Nezara viridula</name>
    <name type="common">Southern green stink bug</name>
    <name type="synonym">Cimex viridulus</name>
    <dbReference type="NCBI Taxonomy" id="85310"/>
    <lineage>
        <taxon>Eukaryota</taxon>
        <taxon>Metazoa</taxon>
        <taxon>Ecdysozoa</taxon>
        <taxon>Arthropoda</taxon>
        <taxon>Hexapoda</taxon>
        <taxon>Insecta</taxon>
        <taxon>Pterygota</taxon>
        <taxon>Neoptera</taxon>
        <taxon>Paraneoptera</taxon>
        <taxon>Hemiptera</taxon>
        <taxon>Heteroptera</taxon>
        <taxon>Panheteroptera</taxon>
        <taxon>Pentatomomorpha</taxon>
        <taxon>Pentatomoidea</taxon>
        <taxon>Pentatomidae</taxon>
        <taxon>Pentatominae</taxon>
        <taxon>Nezara</taxon>
    </lineage>
</organism>
<keyword evidence="2" id="KW-1185">Reference proteome</keyword>
<dbReference type="Proteomes" id="UP001152798">
    <property type="component" value="Chromosome 5"/>
</dbReference>
<proteinExistence type="predicted"/>
<sequence length="84" mass="9765">MCIRPTVMKKPPENVTLLAFAKHLVRRGIFLSSERFKKGSTRRRMDCKSWASWLSRWHTLLEILPPSEPPLCHWVSVGLSLGYE</sequence>
<gene>
    <name evidence="1" type="ORF">NEZAVI_LOCUS11728</name>
</gene>